<name>A0A1E7X820_9BURK</name>
<dbReference type="AlphaFoldDB" id="A0A1E7X820"/>
<feature type="signal peptide" evidence="2">
    <location>
        <begin position="1"/>
        <end position="22"/>
    </location>
</feature>
<dbReference type="RefSeq" id="WP_070245818.1">
    <property type="nucleotide sequence ID" value="NZ_LROM01000015.1"/>
</dbReference>
<keyword evidence="1" id="KW-0472">Membrane</keyword>
<keyword evidence="1" id="KW-1133">Transmembrane helix</keyword>
<evidence type="ECO:0000256" key="2">
    <source>
        <dbReference type="SAM" id="SignalP"/>
    </source>
</evidence>
<organism evidence="3 4">
    <name type="scientific">Duganella phyllosphaerae</name>
    <dbReference type="NCBI Taxonomy" id="762836"/>
    <lineage>
        <taxon>Bacteria</taxon>
        <taxon>Pseudomonadati</taxon>
        <taxon>Pseudomonadota</taxon>
        <taxon>Betaproteobacteria</taxon>
        <taxon>Burkholderiales</taxon>
        <taxon>Oxalobacteraceae</taxon>
        <taxon>Telluria group</taxon>
        <taxon>Duganella</taxon>
    </lineage>
</organism>
<evidence type="ECO:0000256" key="1">
    <source>
        <dbReference type="SAM" id="Phobius"/>
    </source>
</evidence>
<evidence type="ECO:0000313" key="4">
    <source>
        <dbReference type="Proteomes" id="UP000175989"/>
    </source>
</evidence>
<feature type="chain" id="PRO_5009208497" evidence="2">
    <location>
        <begin position="23"/>
        <end position="67"/>
    </location>
</feature>
<comment type="caution">
    <text evidence="3">The sequence shown here is derived from an EMBL/GenBank/DDBJ whole genome shotgun (WGS) entry which is preliminary data.</text>
</comment>
<feature type="transmembrane region" description="Helical" evidence="1">
    <location>
        <begin position="38"/>
        <end position="53"/>
    </location>
</feature>
<dbReference type="Proteomes" id="UP000175989">
    <property type="component" value="Unassembled WGS sequence"/>
</dbReference>
<dbReference type="PATRIC" id="fig|762836.4.peg.149"/>
<reference evidence="4" key="1">
    <citation type="journal article" date="2016" name="Front. Microbiol.">
        <title>Molecular Keys to the Janthinobacterium and Duganella spp. Interaction with the Plant Pathogen Fusarium graminearum.</title>
        <authorList>
            <person name="Haack F.S."/>
            <person name="Poehlein A."/>
            <person name="Kroger C."/>
            <person name="Voigt C.A."/>
            <person name="Piepenbring M."/>
            <person name="Bode H.B."/>
            <person name="Daniel R."/>
            <person name="Schafer W."/>
            <person name="Streit W.R."/>
        </authorList>
    </citation>
    <scope>NUCLEOTIDE SEQUENCE [LARGE SCALE GENOMIC DNA]</scope>
    <source>
        <strain evidence="4">T54</strain>
    </source>
</reference>
<proteinExistence type="predicted"/>
<gene>
    <name evidence="3" type="ORF">DUPY_01400</name>
</gene>
<keyword evidence="2" id="KW-0732">Signal</keyword>
<dbReference type="EMBL" id="LROM01000015">
    <property type="protein sequence ID" value="OFA09148.1"/>
    <property type="molecule type" value="Genomic_DNA"/>
</dbReference>
<evidence type="ECO:0000313" key="3">
    <source>
        <dbReference type="EMBL" id="OFA09148.1"/>
    </source>
</evidence>
<keyword evidence="1" id="KW-0812">Transmembrane</keyword>
<sequence>MKYLTLLPFLIAATMVMPRSHAAVHTIYTAIDSEPSTYMTALVCLLLILLANSRSRSERFRQLDEEQ</sequence>
<protein>
    <submittedName>
        <fullName evidence="3">Uncharacterized protein</fullName>
    </submittedName>
</protein>
<accession>A0A1E7X820</accession>
<keyword evidence="4" id="KW-1185">Reference proteome</keyword>